<dbReference type="EMBL" id="JAOQAZ010000042">
    <property type="protein sequence ID" value="KAJ4246635.1"/>
    <property type="molecule type" value="Genomic_DNA"/>
</dbReference>
<dbReference type="AlphaFoldDB" id="A0A9W8RM20"/>
<dbReference type="InterPro" id="IPR058317">
    <property type="entry name" value="DUF8004"/>
</dbReference>
<sequence>MPEESSTIEKSGLRTIIDKRSDEVRKGIAKTFTFRKKEKEEDLSERDSAESRPSAETIQPNIIPSPNENHGWDAQSLAQTETTVVSTSSYTPSQYLLASSPSTNLPWSIPPAGPPPTAKLPPIPQTPPAAAPQMKRWSGGGRPVSKWNKLRKDPELWDPNGDVLIYLGRKGQNLPTMRLPSQLIEATKSRHLLTLLHEGSLEGFVHSPPSPTSQPYEMKRGQEFLNTPLTPPASQRTSIGDMEGQILYEMQFPPPQNIKSFDQLRHQITTRNFFAVLFNASIVGFSLHEALSDLHVRLDSYMPPNNDNVSQIVRYIRNRGLDDVRNSPYTAVSLLAWAEEPDVRWEDGWRECFTHCVGMYDRVQKYKDFKRITPNTRNLLEKASVEMQSRLQAAEERLAGFEYRDMWRFAQENSPKGTAAERLRSMFVQYLERRYGSWPPSPPTQSDGRSGRSVNTTRPDSWLTRSLVMRLRRDFGALYDHIVDRDVVWGTTKARSGRKLTMALKTGIGVFGADTNEVPLTDMFIEFDDKHHFPHIPHPYPLLPESTIRSSGLIRGDNVKTEGDRMGALHERIRVAYTKSPDVDKEHRDDPLNELVDEFVRFEETDDIGNMNPATARCSRWVLIYGILQTLASVSVDDDRVHYSDKVDYHLSPRLEGVRIPPWKRDMCESLGEGAHERSYCWVAEAPKKAEHNEYVDDVDMSLINDLPLQLDTTRATGVVSPVLSGPLGAGFGGRVKERIRRERQNESPITNDYLYT</sequence>
<evidence type="ECO:0000313" key="3">
    <source>
        <dbReference type="EMBL" id="KAJ4246635.1"/>
    </source>
</evidence>
<feature type="domain" description="DUF8004" evidence="2">
    <location>
        <begin position="310"/>
        <end position="402"/>
    </location>
</feature>
<feature type="compositionally biased region" description="Polar residues" evidence="1">
    <location>
        <begin position="54"/>
        <end position="68"/>
    </location>
</feature>
<evidence type="ECO:0000259" key="2">
    <source>
        <dbReference type="Pfam" id="PF26013"/>
    </source>
</evidence>
<feature type="compositionally biased region" description="Pro residues" evidence="1">
    <location>
        <begin position="108"/>
        <end position="130"/>
    </location>
</feature>
<evidence type="ECO:0000313" key="4">
    <source>
        <dbReference type="Proteomes" id="UP001152049"/>
    </source>
</evidence>
<feature type="region of interest" description="Disordered" evidence="1">
    <location>
        <begin position="106"/>
        <end position="147"/>
    </location>
</feature>
<feature type="compositionally biased region" description="Basic and acidic residues" evidence="1">
    <location>
        <begin position="35"/>
        <end position="50"/>
    </location>
</feature>
<organism evidence="3 4">
    <name type="scientific">Fusarium torreyae</name>
    <dbReference type="NCBI Taxonomy" id="1237075"/>
    <lineage>
        <taxon>Eukaryota</taxon>
        <taxon>Fungi</taxon>
        <taxon>Dikarya</taxon>
        <taxon>Ascomycota</taxon>
        <taxon>Pezizomycotina</taxon>
        <taxon>Sordariomycetes</taxon>
        <taxon>Hypocreomycetidae</taxon>
        <taxon>Hypocreales</taxon>
        <taxon>Nectriaceae</taxon>
        <taxon>Fusarium</taxon>
    </lineage>
</organism>
<name>A0A9W8RM20_9HYPO</name>
<protein>
    <recommendedName>
        <fullName evidence="2">DUF8004 domain-containing protein</fullName>
    </recommendedName>
</protein>
<feature type="region of interest" description="Disordered" evidence="1">
    <location>
        <begin position="436"/>
        <end position="457"/>
    </location>
</feature>
<feature type="region of interest" description="Disordered" evidence="1">
    <location>
        <begin position="35"/>
        <end position="72"/>
    </location>
</feature>
<keyword evidence="4" id="KW-1185">Reference proteome</keyword>
<evidence type="ECO:0000256" key="1">
    <source>
        <dbReference type="SAM" id="MobiDB-lite"/>
    </source>
</evidence>
<dbReference type="Proteomes" id="UP001152049">
    <property type="component" value="Unassembled WGS sequence"/>
</dbReference>
<reference evidence="3" key="1">
    <citation type="submission" date="2022-09" db="EMBL/GenBank/DDBJ databases">
        <title>Fusarium specimens isolated from Avocado Roots.</title>
        <authorList>
            <person name="Stajich J."/>
            <person name="Roper C."/>
            <person name="Heimlech-Rivalta G."/>
        </authorList>
    </citation>
    <scope>NUCLEOTIDE SEQUENCE</scope>
    <source>
        <strain evidence="3">CF00136</strain>
    </source>
</reference>
<dbReference type="Pfam" id="PF26013">
    <property type="entry name" value="DUF8004"/>
    <property type="match status" value="1"/>
</dbReference>
<dbReference type="OrthoDB" id="5302380at2759"/>
<comment type="caution">
    <text evidence="3">The sequence shown here is derived from an EMBL/GenBank/DDBJ whole genome shotgun (WGS) entry which is preliminary data.</text>
</comment>
<dbReference type="PANTHER" id="PTHR39601:SF2">
    <property type="entry name" value="CHORIOGENIN HMINOR"/>
    <property type="match status" value="1"/>
</dbReference>
<dbReference type="PANTHER" id="PTHR39601">
    <property type="entry name" value="CHORIOGENIN HMINOR"/>
    <property type="match status" value="1"/>
</dbReference>
<accession>A0A9W8RM20</accession>
<gene>
    <name evidence="3" type="ORF">NW762_013578</name>
</gene>
<feature type="compositionally biased region" description="Polar residues" evidence="1">
    <location>
        <begin position="444"/>
        <end position="457"/>
    </location>
</feature>
<proteinExistence type="predicted"/>